<comment type="caution">
    <text evidence="8">The sequence shown here is derived from an EMBL/GenBank/DDBJ whole genome shotgun (WGS) entry which is preliminary data.</text>
</comment>
<comment type="cofactor">
    <cofactor evidence="6">
        <name>Zn(2+)</name>
        <dbReference type="ChEBI" id="CHEBI:29105"/>
    </cofactor>
    <text evidence="6">Binds 1 zinc ion per subunit.</text>
</comment>
<evidence type="ECO:0000256" key="2">
    <source>
        <dbReference type="ARBA" id="ARBA00022723"/>
    </source>
</evidence>
<reference evidence="8 9" key="1">
    <citation type="submission" date="2022-10" db="EMBL/GenBank/DDBJ databases">
        <title>Comparative genomic analysis of Cohnella hashimotonis sp. nov., isolated from the International Space Station.</title>
        <authorList>
            <person name="Simpson A."/>
            <person name="Venkateswaran K."/>
        </authorList>
    </citation>
    <scope>NUCLEOTIDE SEQUENCE [LARGE SCALE GENOMIC DNA]</scope>
    <source>
        <strain evidence="8 9">DSM 18997</strain>
    </source>
</reference>
<dbReference type="InterPro" id="IPR001915">
    <property type="entry name" value="Peptidase_M48"/>
</dbReference>
<keyword evidence="5 6" id="KW-0482">Metalloprotease</keyword>
<sequence length="417" mass="45420">MSDLNALPLILLLLSVFNFVALPVSNAVSRHAEAAADRYALEMLGTADGAVTMHQKLAVAALSDVNPPLLVQWLRSTHPSDMARIVQAERYAAAHGGECAVTGAKETHGFPISGDAGAGPVLRLYLLNGVRSAPHFLDRLKETLCERLTALGCEVQGRVLFPYDDWHRRLLPQIREARHDIMLPYRRYERSVGGRRVLAELESDCAENAFPRAQRNAVEDRIGRAKVMESKEAIVAMESKPLVRRKGLALFIGHSAGGVAAVHAAGLLLAREGGMPCPVVMIGSPKCRIPGPLRDAVLYVQAERKREARGAARDAERRLKTAAWEQPSALAAGKAADLICRIGSFGGWGKDAGRLLPGWQDDRHAPGARAAVQIAGGHADYFRDRPPYIADDGRTNMDETLAAVWPWLTARLAERLR</sequence>
<dbReference type="Proteomes" id="UP001153387">
    <property type="component" value="Unassembled WGS sequence"/>
</dbReference>
<evidence type="ECO:0000256" key="1">
    <source>
        <dbReference type="ARBA" id="ARBA00022670"/>
    </source>
</evidence>
<dbReference type="GO" id="GO:0046872">
    <property type="term" value="F:metal ion binding"/>
    <property type="evidence" value="ECO:0007669"/>
    <property type="project" value="UniProtKB-KW"/>
</dbReference>
<dbReference type="Pfam" id="PF01435">
    <property type="entry name" value="Peptidase_M48"/>
    <property type="match status" value="1"/>
</dbReference>
<keyword evidence="4 6" id="KW-0862">Zinc</keyword>
<organism evidence="8 9">
    <name type="scientific">Cohnella ginsengisoli</name>
    <dbReference type="NCBI Taxonomy" id="425004"/>
    <lineage>
        <taxon>Bacteria</taxon>
        <taxon>Bacillati</taxon>
        <taxon>Bacillota</taxon>
        <taxon>Bacilli</taxon>
        <taxon>Bacillales</taxon>
        <taxon>Paenibacillaceae</taxon>
        <taxon>Cohnella</taxon>
    </lineage>
</organism>
<evidence type="ECO:0000256" key="4">
    <source>
        <dbReference type="ARBA" id="ARBA00022833"/>
    </source>
</evidence>
<feature type="domain" description="Peptidase M48" evidence="7">
    <location>
        <begin position="9"/>
        <end position="90"/>
    </location>
</feature>
<evidence type="ECO:0000313" key="8">
    <source>
        <dbReference type="EMBL" id="MDG0793061.1"/>
    </source>
</evidence>
<keyword evidence="3 6" id="KW-0378">Hydrolase</keyword>
<keyword evidence="9" id="KW-1185">Reference proteome</keyword>
<dbReference type="EMBL" id="JAPDHZ010000004">
    <property type="protein sequence ID" value="MDG0793061.1"/>
    <property type="molecule type" value="Genomic_DNA"/>
</dbReference>
<dbReference type="EC" id="3.4.24.-" evidence="8"/>
<protein>
    <submittedName>
        <fullName evidence="8">M48 family metalloprotease</fullName>
        <ecNumber evidence="8">3.4.24.-</ecNumber>
    </submittedName>
</protein>
<dbReference type="RefSeq" id="WP_277566903.1">
    <property type="nucleotide sequence ID" value="NZ_JAPDHZ010000004.1"/>
</dbReference>
<dbReference type="AlphaFoldDB" id="A0A9X4KJH0"/>
<accession>A0A9X4KJH0</accession>
<evidence type="ECO:0000256" key="6">
    <source>
        <dbReference type="RuleBase" id="RU003983"/>
    </source>
</evidence>
<keyword evidence="1 6" id="KW-0645">Protease</keyword>
<name>A0A9X4KJH0_9BACL</name>
<evidence type="ECO:0000256" key="5">
    <source>
        <dbReference type="ARBA" id="ARBA00023049"/>
    </source>
</evidence>
<comment type="similarity">
    <text evidence="6">Belongs to the peptidase M48 family.</text>
</comment>
<keyword evidence="2" id="KW-0479">Metal-binding</keyword>
<proteinExistence type="inferred from homology"/>
<evidence type="ECO:0000256" key="3">
    <source>
        <dbReference type="ARBA" id="ARBA00022801"/>
    </source>
</evidence>
<evidence type="ECO:0000313" key="9">
    <source>
        <dbReference type="Proteomes" id="UP001153387"/>
    </source>
</evidence>
<dbReference type="GO" id="GO:0006508">
    <property type="term" value="P:proteolysis"/>
    <property type="evidence" value="ECO:0007669"/>
    <property type="project" value="UniProtKB-KW"/>
</dbReference>
<gene>
    <name evidence="8" type="ORF">OMP38_21030</name>
</gene>
<dbReference type="GO" id="GO:0004222">
    <property type="term" value="F:metalloendopeptidase activity"/>
    <property type="evidence" value="ECO:0007669"/>
    <property type="project" value="InterPro"/>
</dbReference>
<evidence type="ECO:0000259" key="7">
    <source>
        <dbReference type="Pfam" id="PF01435"/>
    </source>
</evidence>